<comment type="caution">
    <text evidence="1">The sequence shown here is derived from an EMBL/GenBank/DDBJ whole genome shotgun (WGS) entry which is preliminary data.</text>
</comment>
<protein>
    <submittedName>
        <fullName evidence="1">Uncharacterized protein</fullName>
    </submittedName>
</protein>
<reference evidence="1" key="1">
    <citation type="journal article" date="2018" name="Genome Biol.">
        <title>SKESA: strategic k-mer extension for scrupulous assemblies.</title>
        <authorList>
            <person name="Souvorov A."/>
            <person name="Agarwala R."/>
            <person name="Lipman D.J."/>
        </authorList>
    </citation>
    <scope>NUCLEOTIDE SEQUENCE</scope>
    <source>
        <strain evidence="1">MA.CK_00/00002125</strain>
    </source>
</reference>
<evidence type="ECO:0000313" key="1">
    <source>
        <dbReference type="EMBL" id="HAG0017402.1"/>
    </source>
</evidence>
<proteinExistence type="predicted"/>
<sequence length="177" mass="20335">MPGQTRTGNIAAGMDENSRLNVCRLDTFHQPARFLWQYEVNQQGIYMGHHSSGLHLKVAAWILERGNPVCIYDVVKQFGVTVRQAIGLLSSVVTDSAIETQTGLIIPDRPVGRYRSKYVRTVQVLSIDYEATSRRKGGNQYHNYHAENHQPETVGEISCDQKWEWVLRNAIKRRRRR</sequence>
<dbReference type="EMBL" id="DAAWYJ010000029">
    <property type="protein sequence ID" value="HAG0017402.1"/>
    <property type="molecule type" value="Genomic_DNA"/>
</dbReference>
<dbReference type="Gene3D" id="1.10.10.10">
    <property type="entry name" value="Winged helix-like DNA-binding domain superfamily/Winged helix DNA-binding domain"/>
    <property type="match status" value="1"/>
</dbReference>
<dbReference type="AlphaFoldDB" id="A0A756I668"/>
<dbReference type="InterPro" id="IPR036388">
    <property type="entry name" value="WH-like_DNA-bd_sf"/>
</dbReference>
<gene>
    <name evidence="1" type="ORF">G8O67_004783</name>
</gene>
<accession>A0A756I668</accession>
<organism evidence="1">
    <name type="scientific">Salmonella enterica</name>
    <name type="common">Salmonella choleraesuis</name>
    <dbReference type="NCBI Taxonomy" id="28901"/>
    <lineage>
        <taxon>Bacteria</taxon>
        <taxon>Pseudomonadati</taxon>
        <taxon>Pseudomonadota</taxon>
        <taxon>Gammaproteobacteria</taxon>
        <taxon>Enterobacterales</taxon>
        <taxon>Enterobacteriaceae</taxon>
        <taxon>Salmonella</taxon>
    </lineage>
</organism>
<name>A0A756I668_SALER</name>
<reference evidence="1" key="2">
    <citation type="submission" date="2020-02" db="EMBL/GenBank/DDBJ databases">
        <authorList>
            <consortium name="NCBI Pathogen Detection Project"/>
        </authorList>
    </citation>
    <scope>NUCLEOTIDE SEQUENCE</scope>
    <source>
        <strain evidence="1">MA.CK_00/00002125</strain>
    </source>
</reference>